<dbReference type="Pfam" id="PF00072">
    <property type="entry name" value="Response_reg"/>
    <property type="match status" value="1"/>
</dbReference>
<dbReference type="CDD" id="cd00156">
    <property type="entry name" value="REC"/>
    <property type="match status" value="1"/>
</dbReference>
<dbReference type="RefSeq" id="WP_270076971.1">
    <property type="nucleotide sequence ID" value="NZ_CP115174.1"/>
</dbReference>
<dbReference type="SMART" id="SM00448">
    <property type="entry name" value="REC"/>
    <property type="match status" value="1"/>
</dbReference>
<dbReference type="InterPro" id="IPR058031">
    <property type="entry name" value="AAA_lid_NorR"/>
</dbReference>
<dbReference type="SUPFAM" id="SSF52172">
    <property type="entry name" value="CheY-like"/>
    <property type="match status" value="1"/>
</dbReference>
<evidence type="ECO:0000256" key="1">
    <source>
        <dbReference type="ARBA" id="ARBA00022741"/>
    </source>
</evidence>
<organism evidence="9 10">
    <name type="scientific">Sphingomonas abietis</name>
    <dbReference type="NCBI Taxonomy" id="3012344"/>
    <lineage>
        <taxon>Bacteria</taxon>
        <taxon>Pseudomonadati</taxon>
        <taxon>Pseudomonadota</taxon>
        <taxon>Alphaproteobacteria</taxon>
        <taxon>Sphingomonadales</taxon>
        <taxon>Sphingomonadaceae</taxon>
        <taxon>Sphingomonas</taxon>
    </lineage>
</organism>
<dbReference type="Proteomes" id="UP001210865">
    <property type="component" value="Chromosome"/>
</dbReference>
<dbReference type="Gene3D" id="1.10.8.60">
    <property type="match status" value="1"/>
</dbReference>
<feature type="domain" description="Response regulatory" evidence="8">
    <location>
        <begin position="6"/>
        <end position="125"/>
    </location>
</feature>
<dbReference type="Pfam" id="PF00158">
    <property type="entry name" value="Sigma54_activat"/>
    <property type="match status" value="1"/>
</dbReference>
<evidence type="ECO:0000256" key="3">
    <source>
        <dbReference type="ARBA" id="ARBA00023012"/>
    </source>
</evidence>
<dbReference type="PANTHER" id="PTHR32071">
    <property type="entry name" value="TRANSCRIPTIONAL REGULATORY PROTEIN"/>
    <property type="match status" value="1"/>
</dbReference>
<dbReference type="InterPro" id="IPR027417">
    <property type="entry name" value="P-loop_NTPase"/>
</dbReference>
<keyword evidence="5" id="KW-0804">Transcription</keyword>
<dbReference type="InterPro" id="IPR002197">
    <property type="entry name" value="HTH_Fis"/>
</dbReference>
<evidence type="ECO:0000259" key="7">
    <source>
        <dbReference type="PROSITE" id="PS50045"/>
    </source>
</evidence>
<dbReference type="InterPro" id="IPR011006">
    <property type="entry name" value="CheY-like_superfamily"/>
</dbReference>
<keyword evidence="2" id="KW-0067">ATP-binding</keyword>
<evidence type="ECO:0000256" key="2">
    <source>
        <dbReference type="ARBA" id="ARBA00022840"/>
    </source>
</evidence>
<evidence type="ECO:0000256" key="6">
    <source>
        <dbReference type="PROSITE-ProRule" id="PRU00169"/>
    </source>
</evidence>
<dbReference type="Pfam" id="PF02954">
    <property type="entry name" value="HTH_8"/>
    <property type="match status" value="1"/>
</dbReference>
<dbReference type="PRINTS" id="PR01590">
    <property type="entry name" value="HTHFIS"/>
</dbReference>
<evidence type="ECO:0000313" key="9">
    <source>
        <dbReference type="EMBL" id="WBO22324.1"/>
    </source>
</evidence>
<keyword evidence="6" id="KW-0597">Phosphoprotein</keyword>
<dbReference type="Gene3D" id="1.10.10.60">
    <property type="entry name" value="Homeodomain-like"/>
    <property type="match status" value="1"/>
</dbReference>
<protein>
    <submittedName>
        <fullName evidence="9">Response regulator</fullName>
    </submittedName>
</protein>
<dbReference type="Pfam" id="PF25601">
    <property type="entry name" value="AAA_lid_14"/>
    <property type="match status" value="1"/>
</dbReference>
<keyword evidence="3" id="KW-0902">Two-component regulatory system</keyword>
<evidence type="ECO:0000313" key="10">
    <source>
        <dbReference type="Proteomes" id="UP001210865"/>
    </source>
</evidence>
<sequence length="405" mass="41777">MSSGAAILLVDDNAEVGRAMRIAFEVAGHRLDVAATPEEAFSRLAQSRYDALLLDLNFTPGQTAGGEGLACLDRIMADDPAACVVVITAHSGIRIAVAAMQAGARDFVMKPWRNGELVAKVEAAIARGRPIGTPAAVPVGEAAAPALLLGDSPAIARVRDLVRRLGPTAAGVSITGPSGAGRMLVARALHAASADAARPPTVIDLRDAAQWGRLDDATGTVILRHIDRLDDLAQARLVAAWPSGARAIAIGDGVQGLGAALRSLVATVEIAVPPLAARGADALLLARHFLRIAAERHRLAAPGLTVAAERLILDDVWADEARGLALAMERAVLLATDSVIDAAALAPAPAVAPVGPSEMAYDLAGNEKAVIAAALRDNHHNVTQAAAALGLSRGALYRRMERHGL</sequence>
<evidence type="ECO:0000256" key="4">
    <source>
        <dbReference type="ARBA" id="ARBA00023015"/>
    </source>
</evidence>
<proteinExistence type="predicted"/>
<accession>A0ABY7NLE8</accession>
<feature type="modified residue" description="4-aspartylphosphate" evidence="6">
    <location>
        <position position="55"/>
    </location>
</feature>
<evidence type="ECO:0000256" key="5">
    <source>
        <dbReference type="ARBA" id="ARBA00023163"/>
    </source>
</evidence>
<feature type="domain" description="Sigma-54 factor interaction" evidence="7">
    <location>
        <begin position="148"/>
        <end position="333"/>
    </location>
</feature>
<dbReference type="SUPFAM" id="SSF52540">
    <property type="entry name" value="P-loop containing nucleoside triphosphate hydrolases"/>
    <property type="match status" value="1"/>
</dbReference>
<keyword evidence="10" id="KW-1185">Reference proteome</keyword>
<dbReference type="InterPro" id="IPR001789">
    <property type="entry name" value="Sig_transdc_resp-reg_receiver"/>
</dbReference>
<keyword evidence="4" id="KW-0805">Transcription regulation</keyword>
<dbReference type="PROSITE" id="PS50110">
    <property type="entry name" value="RESPONSE_REGULATORY"/>
    <property type="match status" value="1"/>
</dbReference>
<reference evidence="9 10" key="1">
    <citation type="submission" date="2022-12" db="EMBL/GenBank/DDBJ databases">
        <title>Sphingomonas abieness sp. nov., an endophytic bacterium isolated from Abies koreana.</title>
        <authorList>
            <person name="Jiang L."/>
            <person name="Lee J."/>
        </authorList>
    </citation>
    <scope>NUCLEOTIDE SEQUENCE [LARGE SCALE GENOMIC DNA]</scope>
    <source>
        <strain evidence="10">PAMB 00755</strain>
    </source>
</reference>
<dbReference type="InterPro" id="IPR009057">
    <property type="entry name" value="Homeodomain-like_sf"/>
</dbReference>
<gene>
    <name evidence="9" type="ORF">PBT88_19615</name>
</gene>
<keyword evidence="1" id="KW-0547">Nucleotide-binding</keyword>
<name>A0ABY7NLE8_9SPHN</name>
<dbReference type="PROSITE" id="PS50045">
    <property type="entry name" value="SIGMA54_INTERACT_4"/>
    <property type="match status" value="1"/>
</dbReference>
<dbReference type="InterPro" id="IPR002078">
    <property type="entry name" value="Sigma_54_int"/>
</dbReference>
<dbReference type="EMBL" id="CP115174">
    <property type="protein sequence ID" value="WBO22324.1"/>
    <property type="molecule type" value="Genomic_DNA"/>
</dbReference>
<dbReference type="Gene3D" id="3.40.50.300">
    <property type="entry name" value="P-loop containing nucleotide triphosphate hydrolases"/>
    <property type="match status" value="1"/>
</dbReference>
<evidence type="ECO:0000259" key="8">
    <source>
        <dbReference type="PROSITE" id="PS50110"/>
    </source>
</evidence>
<dbReference type="Gene3D" id="3.40.50.2300">
    <property type="match status" value="1"/>
</dbReference>
<dbReference type="SUPFAM" id="SSF46689">
    <property type="entry name" value="Homeodomain-like"/>
    <property type="match status" value="1"/>
</dbReference>